<evidence type="ECO:0008006" key="4">
    <source>
        <dbReference type="Google" id="ProtNLM"/>
    </source>
</evidence>
<dbReference type="Gene3D" id="2.30.30.40">
    <property type="entry name" value="SH3 Domains"/>
    <property type="match status" value="1"/>
</dbReference>
<dbReference type="OrthoDB" id="8420208at2"/>
<dbReference type="RefSeq" id="WP_097105155.1">
    <property type="nucleotide sequence ID" value="NZ_OCPC01000001.1"/>
</dbReference>
<protein>
    <recommendedName>
        <fullName evidence="4">SH3 domain-containing protein</fullName>
    </recommendedName>
</protein>
<feature type="signal peptide" evidence="1">
    <location>
        <begin position="1"/>
        <end position="19"/>
    </location>
</feature>
<accession>A0A286HPV5</accession>
<evidence type="ECO:0000313" key="3">
    <source>
        <dbReference type="Proteomes" id="UP000219465"/>
    </source>
</evidence>
<gene>
    <name evidence="2" type="ORF">SAMN05877838_0732</name>
</gene>
<sequence>MTSSVRIILSLAAACIAAAAVPAQSSAFIAGTITAIAPDDALNIRKWPSVQSRIIDAYELDENISMTGRCKNIVTNVSFRIDGHESTSWKYAQMKKAYVWCQVMTNDAEIGWARGKYIWPE</sequence>
<proteinExistence type="predicted"/>
<dbReference type="AlphaFoldDB" id="A0A286HPV5"/>
<evidence type="ECO:0000256" key="1">
    <source>
        <dbReference type="SAM" id="SignalP"/>
    </source>
</evidence>
<dbReference type="Proteomes" id="UP000219465">
    <property type="component" value="Unassembled WGS sequence"/>
</dbReference>
<reference evidence="3" key="1">
    <citation type="submission" date="2017-08" db="EMBL/GenBank/DDBJ databases">
        <authorList>
            <person name="Varghese N."/>
            <person name="Submissions S."/>
        </authorList>
    </citation>
    <scope>NUCLEOTIDE SEQUENCE [LARGE SCALE GENOMIC DNA]</scope>
    <source>
        <strain evidence="3">KCTC 23107</strain>
    </source>
</reference>
<keyword evidence="3" id="KW-1185">Reference proteome</keyword>
<name>A0A286HPV5_9HYPH</name>
<keyword evidence="1" id="KW-0732">Signal</keyword>
<feature type="chain" id="PRO_5012154208" description="SH3 domain-containing protein" evidence="1">
    <location>
        <begin position="20"/>
        <end position="121"/>
    </location>
</feature>
<dbReference type="EMBL" id="OCPC01000001">
    <property type="protein sequence ID" value="SOE09860.1"/>
    <property type="molecule type" value="Genomic_DNA"/>
</dbReference>
<evidence type="ECO:0000313" key="2">
    <source>
        <dbReference type="EMBL" id="SOE09860.1"/>
    </source>
</evidence>
<organism evidence="2 3">
    <name type="scientific">Hoeflea halophila</name>
    <dbReference type="NCBI Taxonomy" id="714899"/>
    <lineage>
        <taxon>Bacteria</taxon>
        <taxon>Pseudomonadati</taxon>
        <taxon>Pseudomonadota</taxon>
        <taxon>Alphaproteobacteria</taxon>
        <taxon>Hyphomicrobiales</taxon>
        <taxon>Rhizobiaceae</taxon>
        <taxon>Hoeflea</taxon>
    </lineage>
</organism>